<dbReference type="Gene3D" id="3.30.2020.10">
    <property type="entry name" value="NE0471-like N-terminal domain"/>
    <property type="match status" value="1"/>
</dbReference>
<comment type="caution">
    <text evidence="1">The sequence shown here is derived from an EMBL/GenBank/DDBJ whole genome shotgun (WGS) entry which is preliminary data.</text>
</comment>
<dbReference type="AlphaFoldDB" id="A0A388TGP3"/>
<proteinExistence type="predicted"/>
<evidence type="ECO:0000313" key="1">
    <source>
        <dbReference type="EMBL" id="GBR76282.1"/>
    </source>
</evidence>
<keyword evidence="2" id="KW-1185">Reference proteome</keyword>
<protein>
    <recommendedName>
        <fullName evidence="3">DUF2442 domain-containing protein</fullName>
    </recommendedName>
</protein>
<evidence type="ECO:0000313" key="2">
    <source>
        <dbReference type="Proteomes" id="UP000275925"/>
    </source>
</evidence>
<evidence type="ECO:0008006" key="3">
    <source>
        <dbReference type="Google" id="ProtNLM"/>
    </source>
</evidence>
<sequence>MYEKDGVFYADEKHDPVKFPKVTGLKPLDNYKLWVRFSTGETKECDFAALLREPAFRPLQNKSIFDSVYIDYGVPVWNNGEIDIAPEWLYENGKAVSGGN</sequence>
<reference evidence="1 2" key="1">
    <citation type="journal article" date="2019" name="ISME J.">
        <title>Genome analyses of uncultured TG2/ZB3 bacteria in 'Margulisbacteria' specifically attached to ectosymbiotic spirochetes of protists in the termite gut.</title>
        <authorList>
            <person name="Utami Y.D."/>
            <person name="Kuwahara H."/>
            <person name="Igai K."/>
            <person name="Murakami T."/>
            <person name="Sugaya K."/>
            <person name="Morikawa T."/>
            <person name="Nagura Y."/>
            <person name="Yuki M."/>
            <person name="Deevong P."/>
            <person name="Inoue T."/>
            <person name="Kihara K."/>
            <person name="Lo N."/>
            <person name="Yamada A."/>
            <person name="Ohkuma M."/>
            <person name="Hongoh Y."/>
        </authorList>
    </citation>
    <scope>NUCLEOTIDE SEQUENCE [LARGE SCALE GENOMIC DNA]</scope>
    <source>
        <strain evidence="1">NkOx7-02</strain>
    </source>
</reference>
<dbReference type="InterPro" id="IPR018841">
    <property type="entry name" value="DUF2442"/>
</dbReference>
<dbReference type="Pfam" id="PF10387">
    <property type="entry name" value="DUF2442"/>
    <property type="match status" value="1"/>
</dbReference>
<gene>
    <name evidence="1" type="ORF">NO2_0854</name>
</gene>
<dbReference type="SUPFAM" id="SSF143880">
    <property type="entry name" value="NE0471 N-terminal domain-like"/>
    <property type="match status" value="1"/>
</dbReference>
<organism evidence="1 2">
    <name type="scientific">Candidatus Termititenax persephonae</name>
    <dbReference type="NCBI Taxonomy" id="2218525"/>
    <lineage>
        <taxon>Bacteria</taxon>
        <taxon>Bacillati</taxon>
        <taxon>Candidatus Margulisiibacteriota</taxon>
        <taxon>Candidatus Termititenacia</taxon>
        <taxon>Candidatus Termititenacales</taxon>
        <taxon>Candidatus Termititenacaceae</taxon>
        <taxon>Candidatus Termititenax</taxon>
    </lineage>
</organism>
<name>A0A388TGP3_9BACT</name>
<dbReference type="InterPro" id="IPR036782">
    <property type="entry name" value="NE0471-like_N"/>
</dbReference>
<accession>A0A388TGP3</accession>
<dbReference type="Proteomes" id="UP000275925">
    <property type="component" value="Unassembled WGS sequence"/>
</dbReference>
<dbReference type="EMBL" id="BGZO01000022">
    <property type="protein sequence ID" value="GBR76282.1"/>
    <property type="molecule type" value="Genomic_DNA"/>
</dbReference>